<organism evidence="1 2">
    <name type="scientific">Pelagibacterium lentulum</name>
    <dbReference type="NCBI Taxonomy" id="2029865"/>
    <lineage>
        <taxon>Bacteria</taxon>
        <taxon>Pseudomonadati</taxon>
        <taxon>Pseudomonadota</taxon>
        <taxon>Alphaproteobacteria</taxon>
        <taxon>Hyphomicrobiales</taxon>
        <taxon>Devosiaceae</taxon>
        <taxon>Pelagibacterium</taxon>
    </lineage>
</organism>
<evidence type="ECO:0000313" key="1">
    <source>
        <dbReference type="EMBL" id="GGA63735.1"/>
    </source>
</evidence>
<dbReference type="EMBL" id="BMKB01000010">
    <property type="protein sequence ID" value="GGA63735.1"/>
    <property type="molecule type" value="Genomic_DNA"/>
</dbReference>
<accession>A0A916RPG1</accession>
<name>A0A916RPG1_9HYPH</name>
<protein>
    <submittedName>
        <fullName evidence="1">Uncharacterized protein</fullName>
    </submittedName>
</protein>
<comment type="caution">
    <text evidence="1">The sequence shown here is derived from an EMBL/GenBank/DDBJ whole genome shotgun (WGS) entry which is preliminary data.</text>
</comment>
<evidence type="ECO:0000313" key="2">
    <source>
        <dbReference type="Proteomes" id="UP000596977"/>
    </source>
</evidence>
<dbReference type="AlphaFoldDB" id="A0A916RPG1"/>
<proteinExistence type="predicted"/>
<dbReference type="Proteomes" id="UP000596977">
    <property type="component" value="Unassembled WGS sequence"/>
</dbReference>
<sequence length="79" mass="8759">MTRPLPIRANIHPMAARAKFDPSGAHELEIDLGMSGIMDLTAEQARRVKAAIEAFELESMRVDGHSNLTNRVVRTLGEF</sequence>
<keyword evidence="2" id="KW-1185">Reference proteome</keyword>
<reference evidence="1 2" key="1">
    <citation type="journal article" date="2014" name="Int. J. Syst. Evol. Microbiol.">
        <title>Complete genome sequence of Corynebacterium casei LMG S-19264T (=DSM 44701T), isolated from a smear-ripened cheese.</title>
        <authorList>
            <consortium name="US DOE Joint Genome Institute (JGI-PGF)"/>
            <person name="Walter F."/>
            <person name="Albersmeier A."/>
            <person name="Kalinowski J."/>
            <person name="Ruckert C."/>
        </authorList>
    </citation>
    <scope>NUCLEOTIDE SEQUENCE [LARGE SCALE GENOMIC DNA]</scope>
    <source>
        <strain evidence="1 2">CGMCC 1.15896</strain>
    </source>
</reference>
<gene>
    <name evidence="1" type="ORF">GCM10011499_37630</name>
</gene>
<dbReference type="RefSeq" id="WP_127071824.1">
    <property type="nucleotide sequence ID" value="NZ_BMKB01000010.1"/>
</dbReference>